<dbReference type="EMBL" id="JABBFW010000057">
    <property type="protein sequence ID" value="NML19108.1"/>
    <property type="molecule type" value="Genomic_DNA"/>
</dbReference>
<comment type="caution">
    <text evidence="1">The sequence shown here is derived from an EMBL/GenBank/DDBJ whole genome shotgun (WGS) entry which is preliminary data.</text>
</comment>
<name>A0A848FI00_9BURK</name>
<sequence>MAKKRVQDEGFKAGQVFGSRCPYPAGTKEARQWELGWAEGVLQRTGGQGDDAEEPPLIERRTGGWRDWLKRLLGS</sequence>
<gene>
    <name evidence="1" type="ORF">HHL10_29485</name>
</gene>
<evidence type="ECO:0000313" key="2">
    <source>
        <dbReference type="Proteomes" id="UP000574067"/>
    </source>
</evidence>
<dbReference type="RefSeq" id="WP_169164000.1">
    <property type="nucleotide sequence ID" value="NZ_JABBFW010000057.1"/>
</dbReference>
<protein>
    <recommendedName>
        <fullName evidence="3">Ribosome modulation factor</fullName>
    </recommendedName>
</protein>
<evidence type="ECO:0008006" key="3">
    <source>
        <dbReference type="Google" id="ProtNLM"/>
    </source>
</evidence>
<dbReference type="AlphaFoldDB" id="A0A848FI00"/>
<organism evidence="1 2">
    <name type="scientific">Azohydromonas caseinilytica</name>
    <dbReference type="NCBI Taxonomy" id="2728836"/>
    <lineage>
        <taxon>Bacteria</taxon>
        <taxon>Pseudomonadati</taxon>
        <taxon>Pseudomonadota</taxon>
        <taxon>Betaproteobacteria</taxon>
        <taxon>Burkholderiales</taxon>
        <taxon>Sphaerotilaceae</taxon>
        <taxon>Azohydromonas</taxon>
    </lineage>
</organism>
<evidence type="ECO:0000313" key="1">
    <source>
        <dbReference type="EMBL" id="NML19108.1"/>
    </source>
</evidence>
<dbReference type="Proteomes" id="UP000574067">
    <property type="component" value="Unassembled WGS sequence"/>
</dbReference>
<accession>A0A848FI00</accession>
<keyword evidence="2" id="KW-1185">Reference proteome</keyword>
<proteinExistence type="predicted"/>
<reference evidence="1 2" key="1">
    <citation type="submission" date="2020-04" db="EMBL/GenBank/DDBJ databases">
        <title>Azohydromonas sp. isolated from soil.</title>
        <authorList>
            <person name="Dahal R.H."/>
        </authorList>
    </citation>
    <scope>NUCLEOTIDE SEQUENCE [LARGE SCALE GENOMIC DNA]</scope>
    <source>
        <strain evidence="1 2">G-1-1-14</strain>
    </source>
</reference>